<evidence type="ECO:0000313" key="1">
    <source>
        <dbReference type="EMBL" id="KAF9486046.1"/>
    </source>
</evidence>
<sequence length="137" mass="15803">MKPPEGKPHSSRLHNAELPSTYRSCWDVSHFGGLLLNQFMICILRRTTSRTTRSYGGLFSTTNLRNEIAVQIEGEFVITDVANFWKSYIPFEPTDDDLESLEDIMSNTEQRLQFKCFEDTYTHDSITEKAYFQPGHG</sequence>
<gene>
    <name evidence="1" type="ORF">BDN70DRAFT_371207</name>
</gene>
<evidence type="ECO:0000313" key="2">
    <source>
        <dbReference type="Proteomes" id="UP000807469"/>
    </source>
</evidence>
<dbReference type="EMBL" id="MU155132">
    <property type="protein sequence ID" value="KAF9486046.1"/>
    <property type="molecule type" value="Genomic_DNA"/>
</dbReference>
<accession>A0A9P5ZHP3</accession>
<name>A0A9P5ZHP3_9AGAR</name>
<proteinExistence type="predicted"/>
<reference evidence="1" key="1">
    <citation type="submission" date="2020-11" db="EMBL/GenBank/DDBJ databases">
        <authorList>
            <consortium name="DOE Joint Genome Institute"/>
            <person name="Ahrendt S."/>
            <person name="Riley R."/>
            <person name="Andreopoulos W."/>
            <person name="Labutti K."/>
            <person name="Pangilinan J."/>
            <person name="Ruiz-Duenas F.J."/>
            <person name="Barrasa J.M."/>
            <person name="Sanchez-Garcia M."/>
            <person name="Camarero S."/>
            <person name="Miyauchi S."/>
            <person name="Serrano A."/>
            <person name="Linde D."/>
            <person name="Babiker R."/>
            <person name="Drula E."/>
            <person name="Ayuso-Fernandez I."/>
            <person name="Pacheco R."/>
            <person name="Padilla G."/>
            <person name="Ferreira P."/>
            <person name="Barriuso J."/>
            <person name="Kellner H."/>
            <person name="Castanera R."/>
            <person name="Alfaro M."/>
            <person name="Ramirez L."/>
            <person name="Pisabarro A.G."/>
            <person name="Kuo A."/>
            <person name="Tritt A."/>
            <person name="Lipzen A."/>
            <person name="He G."/>
            <person name="Yan M."/>
            <person name="Ng V."/>
            <person name="Cullen D."/>
            <person name="Martin F."/>
            <person name="Rosso M.-N."/>
            <person name="Henrissat B."/>
            <person name="Hibbett D."/>
            <person name="Martinez A.T."/>
            <person name="Grigoriev I.V."/>
        </authorList>
    </citation>
    <scope>NUCLEOTIDE SEQUENCE</scope>
    <source>
        <strain evidence="1">CIRM-BRFM 674</strain>
    </source>
</reference>
<keyword evidence="2" id="KW-1185">Reference proteome</keyword>
<dbReference type="AlphaFoldDB" id="A0A9P5ZHP3"/>
<organism evidence="1 2">
    <name type="scientific">Pholiota conissans</name>
    <dbReference type="NCBI Taxonomy" id="109636"/>
    <lineage>
        <taxon>Eukaryota</taxon>
        <taxon>Fungi</taxon>
        <taxon>Dikarya</taxon>
        <taxon>Basidiomycota</taxon>
        <taxon>Agaricomycotina</taxon>
        <taxon>Agaricomycetes</taxon>
        <taxon>Agaricomycetidae</taxon>
        <taxon>Agaricales</taxon>
        <taxon>Agaricineae</taxon>
        <taxon>Strophariaceae</taxon>
        <taxon>Pholiota</taxon>
    </lineage>
</organism>
<protein>
    <submittedName>
        <fullName evidence="1">Uncharacterized protein</fullName>
    </submittedName>
</protein>
<dbReference type="Proteomes" id="UP000807469">
    <property type="component" value="Unassembled WGS sequence"/>
</dbReference>
<comment type="caution">
    <text evidence="1">The sequence shown here is derived from an EMBL/GenBank/DDBJ whole genome shotgun (WGS) entry which is preliminary data.</text>
</comment>